<name>A0A0F9BYQ0_9ZZZZ</name>
<evidence type="ECO:0000313" key="1">
    <source>
        <dbReference type="EMBL" id="KKK95469.1"/>
    </source>
</evidence>
<organism evidence="1">
    <name type="scientific">marine sediment metagenome</name>
    <dbReference type="NCBI Taxonomy" id="412755"/>
    <lineage>
        <taxon>unclassified sequences</taxon>
        <taxon>metagenomes</taxon>
        <taxon>ecological metagenomes</taxon>
    </lineage>
</organism>
<proteinExistence type="predicted"/>
<accession>A0A0F9BYQ0</accession>
<reference evidence="1" key="1">
    <citation type="journal article" date="2015" name="Nature">
        <title>Complex archaea that bridge the gap between prokaryotes and eukaryotes.</title>
        <authorList>
            <person name="Spang A."/>
            <person name="Saw J.H."/>
            <person name="Jorgensen S.L."/>
            <person name="Zaremba-Niedzwiedzka K."/>
            <person name="Martijn J."/>
            <person name="Lind A.E."/>
            <person name="van Eijk R."/>
            <person name="Schleper C."/>
            <person name="Guy L."/>
            <person name="Ettema T.J."/>
        </authorList>
    </citation>
    <scope>NUCLEOTIDE SEQUENCE</scope>
</reference>
<protein>
    <submittedName>
        <fullName evidence="1">Uncharacterized protein</fullName>
    </submittedName>
</protein>
<comment type="caution">
    <text evidence="1">The sequence shown here is derived from an EMBL/GenBank/DDBJ whole genome shotgun (WGS) entry which is preliminary data.</text>
</comment>
<dbReference type="AlphaFoldDB" id="A0A0F9BYQ0"/>
<sequence length="34" mass="3650">MINEKNVRGPTTGGAIAVSSNVLWEHMTDPIPVD</sequence>
<feature type="non-terminal residue" evidence="1">
    <location>
        <position position="34"/>
    </location>
</feature>
<dbReference type="EMBL" id="LAZR01046898">
    <property type="protein sequence ID" value="KKK95469.1"/>
    <property type="molecule type" value="Genomic_DNA"/>
</dbReference>
<gene>
    <name evidence="1" type="ORF">LCGC14_2672540</name>
</gene>